<dbReference type="PANTHER" id="PTHR28577:SF1">
    <property type="entry name" value="CENTROMERE PROTEIN P"/>
    <property type="match status" value="1"/>
</dbReference>
<evidence type="ECO:0008006" key="3">
    <source>
        <dbReference type="Google" id="ProtNLM"/>
    </source>
</evidence>
<dbReference type="PANTHER" id="PTHR28577">
    <property type="entry name" value="CENTROMERE PROTEIN P"/>
    <property type="match status" value="1"/>
</dbReference>
<dbReference type="GO" id="GO:0034080">
    <property type="term" value="P:CENP-A containing chromatin assembly"/>
    <property type="evidence" value="ECO:0007669"/>
    <property type="project" value="InterPro"/>
</dbReference>
<gene>
    <name evidence="2" type="ORF">GLOINDRAFT_25147</name>
</gene>
<dbReference type="GO" id="GO:0000775">
    <property type="term" value="C:chromosome, centromeric region"/>
    <property type="evidence" value="ECO:0007669"/>
    <property type="project" value="InterPro"/>
</dbReference>
<dbReference type="Pfam" id="PF13096">
    <property type="entry name" value="CENP-P"/>
    <property type="match status" value="1"/>
</dbReference>
<evidence type="ECO:0000256" key="1">
    <source>
        <dbReference type="SAM" id="Coils"/>
    </source>
</evidence>
<accession>U9U1G8</accession>
<dbReference type="EMBL" id="KI283088">
    <property type="protein sequence ID" value="ESA14249.1"/>
    <property type="molecule type" value="Genomic_DNA"/>
</dbReference>
<reference evidence="2" key="1">
    <citation type="submission" date="2013-07" db="EMBL/GenBank/DDBJ databases">
        <title>The genome of an arbuscular mycorrhizal fungus provides insights into the evolution of the oldest plant symbiosis.</title>
        <authorList>
            <consortium name="DOE Joint Genome Institute"/>
            <person name="Tisserant E."/>
            <person name="Malbreil M."/>
            <person name="Kuo A."/>
            <person name="Kohler A."/>
            <person name="Symeonidi A."/>
            <person name="Balestrini R."/>
            <person name="Charron P."/>
            <person name="Duensing N."/>
            <person name="Frei-dit-Frey N."/>
            <person name="Gianinazzi-Pearson V."/>
            <person name="Gilbert B."/>
            <person name="Handa Y."/>
            <person name="Hijri M."/>
            <person name="Kaul R."/>
            <person name="Kawaguchi M."/>
            <person name="Krajinski F."/>
            <person name="Lammers P."/>
            <person name="Lapierre D."/>
            <person name="Masclaux F.G."/>
            <person name="Murat C."/>
            <person name="Morin E."/>
            <person name="Ndikumana S."/>
            <person name="Pagni M."/>
            <person name="Petitpierre D."/>
            <person name="Requena N."/>
            <person name="Rosikiewicz P."/>
            <person name="Riley R."/>
            <person name="Saito K."/>
            <person name="San Clemente H."/>
            <person name="Shapiro H."/>
            <person name="van Tuinen D."/>
            <person name="Becard G."/>
            <person name="Bonfante P."/>
            <person name="Paszkowski U."/>
            <person name="Shachar-Hill Y."/>
            <person name="Young J.P."/>
            <person name="Sanders I.R."/>
            <person name="Henrissat B."/>
            <person name="Rensing S.A."/>
            <person name="Grigoriev I.V."/>
            <person name="Corradi N."/>
            <person name="Roux C."/>
            <person name="Martin F."/>
        </authorList>
    </citation>
    <scope>NUCLEOTIDE SEQUENCE</scope>
    <source>
        <strain evidence="2">DAOM 197198</strain>
    </source>
</reference>
<dbReference type="InterPro" id="IPR027801">
    <property type="entry name" value="CENP-P"/>
</dbReference>
<protein>
    <recommendedName>
        <fullName evidence="3">Centromere protein P</fullName>
    </recommendedName>
</protein>
<keyword evidence="1" id="KW-0175">Coiled coil</keyword>
<feature type="coiled-coil region" evidence="1">
    <location>
        <begin position="36"/>
        <end position="84"/>
    </location>
</feature>
<organism evidence="2">
    <name type="scientific">Rhizophagus irregularis (strain DAOM 181602 / DAOM 197198 / MUCL 43194)</name>
    <name type="common">Arbuscular mycorrhizal fungus</name>
    <name type="synonym">Glomus intraradices</name>
    <dbReference type="NCBI Taxonomy" id="747089"/>
    <lineage>
        <taxon>Eukaryota</taxon>
        <taxon>Fungi</taxon>
        <taxon>Fungi incertae sedis</taxon>
        <taxon>Mucoromycota</taxon>
        <taxon>Glomeromycotina</taxon>
        <taxon>Glomeromycetes</taxon>
        <taxon>Glomerales</taxon>
        <taxon>Glomeraceae</taxon>
        <taxon>Rhizophagus</taxon>
    </lineage>
</organism>
<dbReference type="VEuPathDB" id="FungiDB:RhiirFUN_006152"/>
<dbReference type="HOGENOM" id="CLU_750364_0_0_1"/>
<name>U9U1G8_RHIID</name>
<evidence type="ECO:0000313" key="2">
    <source>
        <dbReference type="EMBL" id="ESA14249.1"/>
    </source>
</evidence>
<dbReference type="eggNOG" id="ENOG502S9X1">
    <property type="taxonomic scope" value="Eukaryota"/>
</dbReference>
<dbReference type="GO" id="GO:0005634">
    <property type="term" value="C:nucleus"/>
    <property type="evidence" value="ECO:0007669"/>
    <property type="project" value="TreeGrafter"/>
</dbReference>
<proteinExistence type="predicted"/>
<sequence length="375" mass="43466">MSKHPLKEKADSMAAKLSMITKELSTMPSKNSLDKLAEEQQLMMIMEDEIINSQKEKHNLLLQIRKTKIEIEELQRNIKNTNQICQENEPSLIPNQDALMYPDGALVKNVDLLSINDQSLLMSVGTSLQVEQLYENNTTDNNDNSLRAKNIERLVNFTKINFLKVYNNLTVTDGDRIRYYNYMGNSYDINFFIEFEVNETNLVIRRLKIKLDSGVKREMGKFIENVERDRNLLIFFKGFIEYARLNHQRKLLFGVLKRKYPTLTLPSLHTHNSFTQDSCLCVDVHSSLRFSEKSKIGPELILSWNLNITSSGHVLLDVEMHARMPHQWTLLDEKHVINQIPSNFQNLVEVKGIQSAIEMIVKSFLKFRASLNLSD</sequence>
<dbReference type="AlphaFoldDB" id="U9U1G8"/>